<evidence type="ECO:0000256" key="1">
    <source>
        <dbReference type="ARBA" id="ARBA00002025"/>
    </source>
</evidence>
<dbReference type="InterPro" id="IPR054608">
    <property type="entry name" value="SYY-like_C"/>
</dbReference>
<dbReference type="GO" id="GO:0005759">
    <property type="term" value="C:mitochondrial matrix"/>
    <property type="evidence" value="ECO:0007669"/>
    <property type="project" value="UniProtKB-SubCell"/>
</dbReference>
<dbReference type="CDD" id="cd00805">
    <property type="entry name" value="TyrRS_core"/>
    <property type="match status" value="1"/>
</dbReference>
<feature type="domain" description="Tyrosine--tRNA ligase SYY-like C-terminal" evidence="15">
    <location>
        <begin position="380"/>
        <end position="463"/>
    </location>
</feature>
<dbReference type="HAMAP" id="MF_02006">
    <property type="entry name" value="Tyr_tRNA_synth_type1"/>
    <property type="match status" value="1"/>
</dbReference>
<evidence type="ECO:0000313" key="17">
    <source>
        <dbReference type="RefSeq" id="XP_015595585.1"/>
    </source>
</evidence>
<dbReference type="InterPro" id="IPR024107">
    <property type="entry name" value="Tyr-tRNA-ligase_bac_1"/>
</dbReference>
<dbReference type="AlphaFoldDB" id="A0AAJ7FJZ2"/>
<dbReference type="KEGG" id="ccin:107267905"/>
<keyword evidence="12 14" id="KW-0030">Aminoacyl-tRNA synthetase</keyword>
<keyword evidence="7 14" id="KW-0067">ATP-binding</keyword>
<dbReference type="SUPFAM" id="SSF55174">
    <property type="entry name" value="Alpha-L RNA-binding motif"/>
    <property type="match status" value="1"/>
</dbReference>
<evidence type="ECO:0000256" key="9">
    <source>
        <dbReference type="ARBA" id="ARBA00022917"/>
    </source>
</evidence>
<name>A0AAJ7FJZ2_CEPCN</name>
<evidence type="ECO:0000256" key="5">
    <source>
        <dbReference type="ARBA" id="ARBA00022598"/>
    </source>
</evidence>
<dbReference type="GO" id="GO:0006437">
    <property type="term" value="P:tyrosyl-tRNA aminoacylation"/>
    <property type="evidence" value="ECO:0007669"/>
    <property type="project" value="InterPro"/>
</dbReference>
<keyword evidence="8" id="KW-0694">RNA-binding</keyword>
<evidence type="ECO:0000256" key="6">
    <source>
        <dbReference type="ARBA" id="ARBA00022741"/>
    </source>
</evidence>
<comment type="subunit">
    <text evidence="4">Homodimer.</text>
</comment>
<dbReference type="Pfam" id="PF22421">
    <property type="entry name" value="SYY_C-terminal"/>
    <property type="match status" value="1"/>
</dbReference>
<dbReference type="GO" id="GO:0003723">
    <property type="term" value="F:RNA binding"/>
    <property type="evidence" value="ECO:0007669"/>
    <property type="project" value="UniProtKB-KW"/>
</dbReference>
<dbReference type="InterPro" id="IPR002305">
    <property type="entry name" value="aa-tRNA-synth_Ic"/>
</dbReference>
<dbReference type="PRINTS" id="PR01040">
    <property type="entry name" value="TRNASYNTHTYR"/>
</dbReference>
<dbReference type="FunFam" id="1.10.240.10:FF:000001">
    <property type="entry name" value="Tyrosine--tRNA ligase"/>
    <property type="match status" value="1"/>
</dbReference>
<dbReference type="InterPro" id="IPR024088">
    <property type="entry name" value="Tyr-tRNA-ligase_bac-type"/>
</dbReference>
<dbReference type="RefSeq" id="XP_015595585.1">
    <property type="nucleotide sequence ID" value="XM_015740099.2"/>
</dbReference>
<keyword evidence="11" id="KW-0496">Mitochondrion</keyword>
<comment type="similarity">
    <text evidence="3 14">Belongs to the class-I aminoacyl-tRNA synthetase family.</text>
</comment>
<gene>
    <name evidence="17" type="primary">LOC107267905</name>
</gene>
<comment type="catalytic activity">
    <reaction evidence="13 14">
        <text>tRNA(Tyr) + L-tyrosine + ATP = L-tyrosyl-tRNA(Tyr) + AMP + diphosphate + H(+)</text>
        <dbReference type="Rhea" id="RHEA:10220"/>
        <dbReference type="Rhea" id="RHEA-COMP:9706"/>
        <dbReference type="Rhea" id="RHEA-COMP:9707"/>
        <dbReference type="ChEBI" id="CHEBI:15378"/>
        <dbReference type="ChEBI" id="CHEBI:30616"/>
        <dbReference type="ChEBI" id="CHEBI:33019"/>
        <dbReference type="ChEBI" id="CHEBI:58315"/>
        <dbReference type="ChEBI" id="CHEBI:78442"/>
        <dbReference type="ChEBI" id="CHEBI:78536"/>
        <dbReference type="ChEBI" id="CHEBI:456215"/>
        <dbReference type="EC" id="6.1.1.1"/>
    </reaction>
</comment>
<keyword evidence="10" id="KW-0809">Transit peptide</keyword>
<keyword evidence="9 14" id="KW-0648">Protein biosynthesis</keyword>
<dbReference type="PROSITE" id="PS00178">
    <property type="entry name" value="AA_TRNA_LIGASE_I"/>
    <property type="match status" value="1"/>
</dbReference>
<dbReference type="FunFam" id="3.40.50.620:FF:000107">
    <property type="entry name" value="Tyrosine--tRNA ligase"/>
    <property type="match status" value="1"/>
</dbReference>
<dbReference type="InterPro" id="IPR014729">
    <property type="entry name" value="Rossmann-like_a/b/a_fold"/>
</dbReference>
<dbReference type="GO" id="GO:0005829">
    <property type="term" value="C:cytosol"/>
    <property type="evidence" value="ECO:0007669"/>
    <property type="project" value="TreeGrafter"/>
</dbReference>
<dbReference type="SUPFAM" id="SSF52374">
    <property type="entry name" value="Nucleotidylyl transferase"/>
    <property type="match status" value="1"/>
</dbReference>
<keyword evidence="16" id="KW-1185">Reference proteome</keyword>
<dbReference type="PANTHER" id="PTHR11766:SF0">
    <property type="entry name" value="TYROSINE--TRNA LIGASE, MITOCHONDRIAL"/>
    <property type="match status" value="1"/>
</dbReference>
<dbReference type="GO" id="GO:0005524">
    <property type="term" value="F:ATP binding"/>
    <property type="evidence" value="ECO:0007669"/>
    <property type="project" value="UniProtKB-KW"/>
</dbReference>
<evidence type="ECO:0000256" key="3">
    <source>
        <dbReference type="ARBA" id="ARBA00005594"/>
    </source>
</evidence>
<evidence type="ECO:0000256" key="2">
    <source>
        <dbReference type="ARBA" id="ARBA00004305"/>
    </source>
</evidence>
<reference evidence="17" key="1">
    <citation type="submission" date="2025-08" db="UniProtKB">
        <authorList>
            <consortium name="RefSeq"/>
        </authorList>
    </citation>
    <scope>IDENTIFICATION</scope>
</reference>
<dbReference type="GO" id="GO:0004831">
    <property type="term" value="F:tyrosine-tRNA ligase activity"/>
    <property type="evidence" value="ECO:0007669"/>
    <property type="project" value="UniProtKB-EC"/>
</dbReference>
<organism evidence="16 17">
    <name type="scientific">Cephus cinctus</name>
    <name type="common">Wheat stem sawfly</name>
    <dbReference type="NCBI Taxonomy" id="211228"/>
    <lineage>
        <taxon>Eukaryota</taxon>
        <taxon>Metazoa</taxon>
        <taxon>Ecdysozoa</taxon>
        <taxon>Arthropoda</taxon>
        <taxon>Hexapoda</taxon>
        <taxon>Insecta</taxon>
        <taxon>Pterygota</taxon>
        <taxon>Neoptera</taxon>
        <taxon>Endopterygota</taxon>
        <taxon>Hymenoptera</taxon>
        <taxon>Cephoidea</taxon>
        <taxon>Cephidae</taxon>
        <taxon>Cephus</taxon>
    </lineage>
</organism>
<evidence type="ECO:0000256" key="4">
    <source>
        <dbReference type="ARBA" id="ARBA00011738"/>
    </source>
</evidence>
<dbReference type="InterPro" id="IPR001412">
    <property type="entry name" value="aa-tRNA-synth_I_CS"/>
</dbReference>
<dbReference type="Gene3D" id="3.10.290.10">
    <property type="entry name" value="RNA-binding S4 domain"/>
    <property type="match status" value="1"/>
</dbReference>
<dbReference type="NCBIfam" id="TIGR00234">
    <property type="entry name" value="tyrS"/>
    <property type="match status" value="1"/>
</dbReference>
<dbReference type="EC" id="6.1.1.1" evidence="14"/>
<accession>A0AAJ7FJZ2</accession>
<dbReference type="FunFam" id="3.10.290.10:FF:000017">
    <property type="entry name" value="Tyrosine--tRNA ligase"/>
    <property type="match status" value="1"/>
</dbReference>
<dbReference type="Gene3D" id="1.10.240.10">
    <property type="entry name" value="Tyrosyl-Transfer RNA Synthetase"/>
    <property type="match status" value="1"/>
</dbReference>
<keyword evidence="6 14" id="KW-0547">Nucleotide-binding</keyword>
<dbReference type="InterPro" id="IPR002307">
    <property type="entry name" value="Tyr-tRNA-ligase"/>
</dbReference>
<dbReference type="Proteomes" id="UP000694920">
    <property type="component" value="Unplaced"/>
</dbReference>
<keyword evidence="5 14" id="KW-0436">Ligase</keyword>
<dbReference type="GeneID" id="107267905"/>
<evidence type="ECO:0000259" key="15">
    <source>
        <dbReference type="Pfam" id="PF22421"/>
    </source>
</evidence>
<evidence type="ECO:0000256" key="10">
    <source>
        <dbReference type="ARBA" id="ARBA00022946"/>
    </source>
</evidence>
<comment type="subcellular location">
    <subcellularLocation>
        <location evidence="2">Mitochondrion matrix</location>
    </subcellularLocation>
</comment>
<evidence type="ECO:0000256" key="8">
    <source>
        <dbReference type="ARBA" id="ARBA00022884"/>
    </source>
</evidence>
<evidence type="ECO:0000256" key="13">
    <source>
        <dbReference type="ARBA" id="ARBA00048248"/>
    </source>
</evidence>
<protein>
    <recommendedName>
        <fullName evidence="14">Tyrosine--tRNA ligase</fullName>
        <ecNumber evidence="14">6.1.1.1</ecNumber>
    </recommendedName>
    <alternativeName>
        <fullName evidence="14">Tyrosyl-tRNA synthetase</fullName>
    </alternativeName>
</protein>
<sequence>MYSRMNAKYLVRLCSTGKATFYRPCRFYSNRNILKLYERGMFQDMFPDTSAQEIVDLLNKSPQCVYAGFDPTAESLHVGNLLVLMNLLHWQRSGHQVIALIGGATGLIGDPSHRLSERVEMNKLLVEDNVRSIMNNIQTLFENHKKFLWNDKQGKLKPVILVNNIKWYSNLNVIDFVRTVGKWFRLGSMLSRSSVQSRLNSDTGMSFTEFTYQVFQAYDWLHLLKNYDCRFQIGGNDQMGNINSGHDLIFRSTHEKVYGLTLPLITTEGGQKFGKSSGNAVWLSKHKSSSFQLYQFFIRSKDADVEQLLKFFTFLSLGEIKDLMQKHVEHPEKREAQRILAEQVTLLVHGEDGLEAARRTTAVLYDNSIESLAKMTANDLIQVFDGAPVIEILPEPGITAYDLAIKAKCFKTDKDAMRIMAAGGFSINQQKITNISEVITPGIHVLPNNLTLIRVGKKNYHIVKWLA</sequence>
<evidence type="ECO:0000256" key="7">
    <source>
        <dbReference type="ARBA" id="ARBA00022840"/>
    </source>
</evidence>
<evidence type="ECO:0000313" key="16">
    <source>
        <dbReference type="Proteomes" id="UP000694920"/>
    </source>
</evidence>
<proteinExistence type="inferred from homology"/>
<evidence type="ECO:0000256" key="11">
    <source>
        <dbReference type="ARBA" id="ARBA00023128"/>
    </source>
</evidence>
<evidence type="ECO:0000256" key="12">
    <source>
        <dbReference type="ARBA" id="ARBA00023146"/>
    </source>
</evidence>
<dbReference type="InterPro" id="IPR036986">
    <property type="entry name" value="S4_RNA-bd_sf"/>
</dbReference>
<comment type="function">
    <text evidence="1">Catalyzes the attachment of tyrosine to tRNA(Tyr) in a two-step reaction: tyrosine is first activated by ATP to form Tyr-AMP and then transferred to the acceptor end of tRNA(Tyr).</text>
</comment>
<dbReference type="PANTHER" id="PTHR11766">
    <property type="entry name" value="TYROSYL-TRNA SYNTHETASE"/>
    <property type="match status" value="1"/>
</dbReference>
<dbReference type="Pfam" id="PF00579">
    <property type="entry name" value="tRNA-synt_1b"/>
    <property type="match status" value="1"/>
</dbReference>
<dbReference type="Gene3D" id="3.40.50.620">
    <property type="entry name" value="HUPs"/>
    <property type="match status" value="1"/>
</dbReference>
<evidence type="ECO:0000256" key="14">
    <source>
        <dbReference type="RuleBase" id="RU361234"/>
    </source>
</evidence>
<dbReference type="CTD" id="37965"/>